<organism evidence="4 5">
    <name type="scientific">Amphiprion percula</name>
    <name type="common">Orange clownfish</name>
    <name type="synonym">Lutjanus percula</name>
    <dbReference type="NCBI Taxonomy" id="161767"/>
    <lineage>
        <taxon>Eukaryota</taxon>
        <taxon>Metazoa</taxon>
        <taxon>Chordata</taxon>
        <taxon>Craniata</taxon>
        <taxon>Vertebrata</taxon>
        <taxon>Euteleostomi</taxon>
        <taxon>Actinopterygii</taxon>
        <taxon>Neopterygii</taxon>
        <taxon>Teleostei</taxon>
        <taxon>Neoteleostei</taxon>
        <taxon>Acanthomorphata</taxon>
        <taxon>Ovalentaria</taxon>
        <taxon>Pomacentridae</taxon>
        <taxon>Amphiprion</taxon>
    </lineage>
</organism>
<feature type="domain" description="Ig-like" evidence="3">
    <location>
        <begin position="18"/>
        <end position="86"/>
    </location>
</feature>
<evidence type="ECO:0000256" key="2">
    <source>
        <dbReference type="SAM" id="SignalP"/>
    </source>
</evidence>
<reference evidence="4 5" key="1">
    <citation type="submission" date="2018-03" db="EMBL/GenBank/DDBJ databases">
        <title>Finding Nemo's genes: A chromosome-scale reference assembly of the genome of the orange clownfish Amphiprion percula.</title>
        <authorList>
            <person name="Lehmann R."/>
        </authorList>
    </citation>
    <scope>NUCLEOTIDE SEQUENCE</scope>
</reference>
<dbReference type="InterPro" id="IPR007110">
    <property type="entry name" value="Ig-like_dom"/>
</dbReference>
<evidence type="ECO:0000259" key="3">
    <source>
        <dbReference type="PROSITE" id="PS50835"/>
    </source>
</evidence>
<dbReference type="AlphaFoldDB" id="A0A3P8RKP9"/>
<dbReference type="Pfam" id="PF07654">
    <property type="entry name" value="C1-set"/>
    <property type="match status" value="1"/>
</dbReference>
<dbReference type="PANTHER" id="PTHR23411">
    <property type="entry name" value="TAPASIN"/>
    <property type="match status" value="1"/>
</dbReference>
<proteinExistence type="predicted"/>
<keyword evidence="5" id="KW-1185">Reference proteome</keyword>
<protein>
    <recommendedName>
        <fullName evidence="3">Ig-like domain-containing protein</fullName>
    </recommendedName>
</protein>
<dbReference type="GeneTree" id="ENSGT00940000163371"/>
<dbReference type="InterPro" id="IPR036179">
    <property type="entry name" value="Ig-like_dom_sf"/>
</dbReference>
<evidence type="ECO:0000313" key="4">
    <source>
        <dbReference type="Ensembl" id="ENSAPEP00000000761.1"/>
    </source>
</evidence>
<dbReference type="PROSITE" id="PS50835">
    <property type="entry name" value="IG_LIKE"/>
    <property type="match status" value="1"/>
</dbReference>
<dbReference type="SUPFAM" id="SSF48726">
    <property type="entry name" value="Immunoglobulin"/>
    <property type="match status" value="1"/>
</dbReference>
<accession>A0A3P8RKP9</accession>
<dbReference type="InterPro" id="IPR050380">
    <property type="entry name" value="Immune_Resp_Modulators"/>
</dbReference>
<keyword evidence="1" id="KW-0393">Immunoglobulin domain</keyword>
<keyword evidence="2" id="KW-0732">Signal</keyword>
<dbReference type="InterPro" id="IPR003597">
    <property type="entry name" value="Ig_C1-set"/>
</dbReference>
<dbReference type="Gene3D" id="2.60.40.10">
    <property type="entry name" value="Immunoglobulins"/>
    <property type="match status" value="1"/>
</dbReference>
<name>A0A3P8RKP9_AMPPE</name>
<dbReference type="Proteomes" id="UP000265080">
    <property type="component" value="Chromosome 14"/>
</dbReference>
<dbReference type="SMART" id="SM00407">
    <property type="entry name" value="IGc1"/>
    <property type="match status" value="1"/>
</dbReference>
<evidence type="ECO:0000256" key="1">
    <source>
        <dbReference type="ARBA" id="ARBA00023319"/>
    </source>
</evidence>
<dbReference type="Ensembl" id="ENSAPET00000000781.1">
    <property type="protein sequence ID" value="ENSAPEP00000000761.1"/>
    <property type="gene ID" value="ENSAPEG00000000524.1"/>
</dbReference>
<reference evidence="4" key="2">
    <citation type="submission" date="2025-08" db="UniProtKB">
        <authorList>
            <consortium name="Ensembl"/>
        </authorList>
    </citation>
    <scope>IDENTIFICATION</scope>
</reference>
<evidence type="ECO:0000313" key="5">
    <source>
        <dbReference type="Proteomes" id="UP000265080"/>
    </source>
</evidence>
<sequence length="99" mass="11051">MSFLLCSMLLCSSHSPAPGVSMQPTASELSMSDVLTLVCLVSGFFPSNIIVYWVEDGQKLPSSRYINSPAWKHTEMVLTCRVTHGNASLKYKKYNWNSM</sequence>
<feature type="chain" id="PRO_5047356970" description="Ig-like domain-containing protein" evidence="2">
    <location>
        <begin position="20"/>
        <end position="99"/>
    </location>
</feature>
<dbReference type="InterPro" id="IPR013783">
    <property type="entry name" value="Ig-like_fold"/>
</dbReference>
<reference evidence="4" key="3">
    <citation type="submission" date="2025-09" db="UniProtKB">
        <authorList>
            <consortium name="Ensembl"/>
        </authorList>
    </citation>
    <scope>IDENTIFICATION</scope>
</reference>
<feature type="signal peptide" evidence="2">
    <location>
        <begin position="1"/>
        <end position="19"/>
    </location>
</feature>